<evidence type="ECO:0000313" key="2">
    <source>
        <dbReference type="Proteomes" id="UP000572680"/>
    </source>
</evidence>
<comment type="caution">
    <text evidence="1">The sequence shown here is derived from an EMBL/GenBank/DDBJ whole genome shotgun (WGS) entry which is preliminary data.</text>
</comment>
<keyword evidence="2" id="KW-1185">Reference proteome</keyword>
<gene>
    <name evidence="1" type="ORF">HNR61_000002</name>
</gene>
<dbReference type="AlphaFoldDB" id="A0A7W3QIF4"/>
<organism evidence="1 2">
    <name type="scientific">Actinomadura namibiensis</name>
    <dbReference type="NCBI Taxonomy" id="182080"/>
    <lineage>
        <taxon>Bacteria</taxon>
        <taxon>Bacillati</taxon>
        <taxon>Actinomycetota</taxon>
        <taxon>Actinomycetes</taxon>
        <taxon>Streptosporangiales</taxon>
        <taxon>Thermomonosporaceae</taxon>
        <taxon>Actinomadura</taxon>
    </lineage>
</organism>
<accession>A0A7W3QIF4</accession>
<proteinExistence type="predicted"/>
<name>A0A7W3QIF4_ACTNM</name>
<reference evidence="1 2" key="1">
    <citation type="submission" date="2020-08" db="EMBL/GenBank/DDBJ databases">
        <title>Genomic Encyclopedia of Type Strains, Phase IV (KMG-IV): sequencing the most valuable type-strain genomes for metagenomic binning, comparative biology and taxonomic classification.</title>
        <authorList>
            <person name="Goeker M."/>
        </authorList>
    </citation>
    <scope>NUCLEOTIDE SEQUENCE [LARGE SCALE GENOMIC DNA]</scope>
    <source>
        <strain evidence="1 2">DSM 44197</strain>
    </source>
</reference>
<dbReference type="RefSeq" id="WP_182841056.1">
    <property type="nucleotide sequence ID" value="NZ_BAAALP010000042.1"/>
</dbReference>
<protein>
    <submittedName>
        <fullName evidence="1">Uncharacterized protein</fullName>
    </submittedName>
</protein>
<sequence>MPLRRDGDSMGFRVDPKDFAPDETLVVQTHSARGNPREGYGGSVGVIRGRVAPCVLVPVGLPLP</sequence>
<dbReference type="Proteomes" id="UP000572680">
    <property type="component" value="Unassembled WGS sequence"/>
</dbReference>
<dbReference type="EMBL" id="JACJIA010000001">
    <property type="protein sequence ID" value="MBA8948404.1"/>
    <property type="molecule type" value="Genomic_DNA"/>
</dbReference>
<evidence type="ECO:0000313" key="1">
    <source>
        <dbReference type="EMBL" id="MBA8948404.1"/>
    </source>
</evidence>